<reference evidence="1 2" key="1">
    <citation type="submission" date="2015-07" db="EMBL/GenBank/DDBJ databases">
        <title>The genome of Habropoda laboriosa.</title>
        <authorList>
            <person name="Pan H."/>
            <person name="Kapheim K."/>
        </authorList>
    </citation>
    <scope>NUCLEOTIDE SEQUENCE [LARGE SCALE GENOMIC DNA]</scope>
    <source>
        <strain evidence="1">0110345459</strain>
    </source>
</reference>
<dbReference type="SUPFAM" id="SSF100910">
    <property type="entry name" value="Chemosensory protein Csp2"/>
    <property type="match status" value="1"/>
</dbReference>
<dbReference type="Gene3D" id="1.10.2080.10">
    <property type="entry name" value="Insect odorant-binding protein A10/Ejaculatory bulb-specific protein 3"/>
    <property type="match status" value="1"/>
</dbReference>
<dbReference type="Pfam" id="PF03392">
    <property type="entry name" value="OS-D"/>
    <property type="match status" value="1"/>
</dbReference>
<protein>
    <submittedName>
        <fullName evidence="1">Ejaculatory bulb-specific protein 3</fullName>
    </submittedName>
</protein>
<dbReference type="OrthoDB" id="8183954at2759"/>
<sequence length="112" mass="13210">MLFAIFAITFAEEEEKYSSKYDDIDIDEILANPKLRNQYLDCYLGRKPCLTADAKYFKDKFPEAMATKCKKCTDKQVIFFDKAVSWFTENEPENWKKIVETAIRDAQNKEKE</sequence>
<dbReference type="Proteomes" id="UP000053825">
    <property type="component" value="Unassembled WGS sequence"/>
</dbReference>
<organism evidence="1 2">
    <name type="scientific">Habropoda laboriosa</name>
    <dbReference type="NCBI Taxonomy" id="597456"/>
    <lineage>
        <taxon>Eukaryota</taxon>
        <taxon>Metazoa</taxon>
        <taxon>Ecdysozoa</taxon>
        <taxon>Arthropoda</taxon>
        <taxon>Hexapoda</taxon>
        <taxon>Insecta</taxon>
        <taxon>Pterygota</taxon>
        <taxon>Neoptera</taxon>
        <taxon>Endopterygota</taxon>
        <taxon>Hymenoptera</taxon>
        <taxon>Apocrita</taxon>
        <taxon>Aculeata</taxon>
        <taxon>Apoidea</taxon>
        <taxon>Anthophila</taxon>
        <taxon>Apidae</taxon>
        <taxon>Habropoda</taxon>
    </lineage>
</organism>
<dbReference type="PANTHER" id="PTHR11257:SF13">
    <property type="entry name" value="GEO07322P1"/>
    <property type="match status" value="1"/>
</dbReference>
<accession>A0A0L7R2K8</accession>
<dbReference type="InterPro" id="IPR005055">
    <property type="entry name" value="A10/PebIII"/>
</dbReference>
<gene>
    <name evidence="1" type="ORF">WH47_04596</name>
</gene>
<name>A0A0L7R2K8_9HYME</name>
<dbReference type="InterPro" id="IPR036682">
    <property type="entry name" value="OS_D_A10/PebIII_sf"/>
</dbReference>
<dbReference type="EMBL" id="KQ414666">
    <property type="protein sequence ID" value="KOC65006.1"/>
    <property type="molecule type" value="Genomic_DNA"/>
</dbReference>
<dbReference type="AlphaFoldDB" id="A0A0L7R2K8"/>
<evidence type="ECO:0000313" key="1">
    <source>
        <dbReference type="EMBL" id="KOC65006.1"/>
    </source>
</evidence>
<keyword evidence="2" id="KW-1185">Reference proteome</keyword>
<proteinExistence type="predicted"/>
<dbReference type="PANTHER" id="PTHR11257">
    <property type="entry name" value="CHEMOSENSORY PROTEIN-RELATED"/>
    <property type="match status" value="1"/>
</dbReference>
<evidence type="ECO:0000313" key="2">
    <source>
        <dbReference type="Proteomes" id="UP000053825"/>
    </source>
</evidence>